<evidence type="ECO:0000256" key="3">
    <source>
        <dbReference type="ARBA" id="ARBA00022989"/>
    </source>
</evidence>
<reference evidence="6 8" key="1">
    <citation type="submission" date="2014-04" db="EMBL/GenBank/DDBJ databases">
        <authorList>
            <person name="Bishop-Lilly K.A."/>
            <person name="Broomall S.M."/>
            <person name="Chain P.S."/>
            <person name="Chertkov O."/>
            <person name="Coyne S.R."/>
            <person name="Daligault H.E."/>
            <person name="Davenport K.W."/>
            <person name="Erkkila T."/>
            <person name="Frey K.G."/>
            <person name="Gibbons H.S."/>
            <person name="Gu W."/>
            <person name="Jaissle J."/>
            <person name="Johnson S.L."/>
            <person name="Koroleva G.I."/>
            <person name="Ladner J.T."/>
            <person name="Lo C.-C."/>
            <person name="Minogue T.D."/>
            <person name="Munk C."/>
            <person name="Palacios G.F."/>
            <person name="Redden C.L."/>
            <person name="Rosenzweig C.N."/>
            <person name="Scholz M.B."/>
            <person name="Teshima H."/>
            <person name="Xu Y."/>
        </authorList>
    </citation>
    <scope>NUCLEOTIDE SEQUENCE [LARGE SCALE GENOMIC DNA]</scope>
    <source>
        <strain evidence="6">Gladioli</strain>
        <strain evidence="8">gladioli</strain>
    </source>
</reference>
<sequence>MTIALILGALVGAVLGLTGAGGGILAVPALVAGLGWTIQQATPVALIAVAGSAAIGALEAFRRRLVRYRAALLMAAAGVPATSLGVRAAQALPQRLLLALFAVVMLVVAARLWRQVRAGRAEAVDHSPLCVGHMNPDTGRLAWTPATAAALAGTGAVTGLMTGLLGVGGGFIIVPMLRKLTDVPMHGVVATSLMVIALVGTGGIASTIAHGTPVPVEVALWFSATTAAGMVAGRLASRRLAARHVQTGFAVVLTLVAAGLLAKAAFGA</sequence>
<feature type="transmembrane region" description="Helical" evidence="5">
    <location>
        <begin position="248"/>
        <end position="266"/>
    </location>
</feature>
<accession>A0A095HII5</accession>
<dbReference type="EMBL" id="JPGG01000016">
    <property type="protein sequence ID" value="KGC13409.1"/>
    <property type="molecule type" value="Genomic_DNA"/>
</dbReference>
<evidence type="ECO:0000256" key="4">
    <source>
        <dbReference type="ARBA" id="ARBA00023136"/>
    </source>
</evidence>
<evidence type="ECO:0000313" key="6">
    <source>
        <dbReference type="EMBL" id="KGC13409.1"/>
    </source>
</evidence>
<dbReference type="Proteomes" id="UP000220629">
    <property type="component" value="Unassembled WGS sequence"/>
</dbReference>
<keyword evidence="2 5" id="KW-0812">Transmembrane</keyword>
<dbReference type="RefSeq" id="WP_013691283.1">
    <property type="nucleotide sequence ID" value="NZ_CADEPO010000015.1"/>
</dbReference>
<gene>
    <name evidence="7" type="ORF">CRM94_15950</name>
    <name evidence="6" type="ORF">DM48_1522</name>
</gene>
<dbReference type="PANTHER" id="PTHR43483">
    <property type="entry name" value="MEMBRANE TRANSPORTER PROTEIN HI_0806-RELATED"/>
    <property type="match status" value="1"/>
</dbReference>
<evidence type="ECO:0000313" key="9">
    <source>
        <dbReference type="Proteomes" id="UP000220629"/>
    </source>
</evidence>
<reference evidence="7" key="3">
    <citation type="submission" date="2017-09" db="EMBL/GenBank/DDBJ databases">
        <title>FDA dAtabase for Regulatory Grade micrObial Sequences (FDA-ARGOS): Supporting development and validation of Infectious Disease Dx tests.</title>
        <authorList>
            <person name="Minogue T."/>
            <person name="Wolcott M."/>
            <person name="Wasieloski L."/>
            <person name="Aguilar W."/>
            <person name="Moore D."/>
            <person name="Tallon L.J."/>
            <person name="Sadzewicz L."/>
            <person name="Ott S."/>
            <person name="Zhao X."/>
            <person name="Nagaraj S."/>
            <person name="Vavikolanu K."/>
            <person name="Aluvathingal J."/>
            <person name="Nadendla S."/>
            <person name="Sichtig H."/>
        </authorList>
    </citation>
    <scope>NUCLEOTIDE SEQUENCE</scope>
    <source>
        <strain evidence="7">FDAARGOS_390</strain>
    </source>
</reference>
<keyword evidence="3 5" id="KW-1133">Transmembrane helix</keyword>
<name>A0A095HII5_BURGA</name>
<dbReference type="Proteomes" id="UP000029590">
    <property type="component" value="Unassembled WGS sequence"/>
</dbReference>
<dbReference type="InterPro" id="IPR002781">
    <property type="entry name" value="TM_pro_TauE-like"/>
</dbReference>
<feature type="transmembrane region" description="Helical" evidence="5">
    <location>
        <begin position="96"/>
        <end position="113"/>
    </location>
</feature>
<feature type="transmembrane region" description="Helical" evidence="5">
    <location>
        <begin position="218"/>
        <end position="236"/>
    </location>
</feature>
<keyword evidence="4 5" id="KW-0472">Membrane</keyword>
<evidence type="ECO:0000256" key="1">
    <source>
        <dbReference type="ARBA" id="ARBA00004141"/>
    </source>
</evidence>
<dbReference type="EMBL" id="PDDY01000001">
    <property type="protein sequence ID" value="PEH43522.1"/>
    <property type="molecule type" value="Genomic_DNA"/>
</dbReference>
<comment type="similarity">
    <text evidence="5">Belongs to the 4-toluene sulfonate uptake permease (TSUP) (TC 2.A.102) family.</text>
</comment>
<dbReference type="Pfam" id="PF01925">
    <property type="entry name" value="TauE"/>
    <property type="match status" value="1"/>
</dbReference>
<keyword evidence="5" id="KW-1003">Cell membrane</keyword>
<dbReference type="AlphaFoldDB" id="A0A095HII5"/>
<dbReference type="GO" id="GO:0005886">
    <property type="term" value="C:plasma membrane"/>
    <property type="evidence" value="ECO:0007669"/>
    <property type="project" value="UniProtKB-SubCell"/>
</dbReference>
<proteinExistence type="inferred from homology"/>
<feature type="transmembrane region" description="Helical" evidence="5">
    <location>
        <begin position="43"/>
        <end position="61"/>
    </location>
</feature>
<evidence type="ECO:0000256" key="2">
    <source>
        <dbReference type="ARBA" id="ARBA00022692"/>
    </source>
</evidence>
<dbReference type="OrthoDB" id="7031597at2"/>
<organism evidence="7 9">
    <name type="scientific">Burkholderia gladioli</name>
    <name type="common">Pseudomonas marginata</name>
    <name type="synonym">Phytomonas marginata</name>
    <dbReference type="NCBI Taxonomy" id="28095"/>
    <lineage>
        <taxon>Bacteria</taxon>
        <taxon>Pseudomonadati</taxon>
        <taxon>Pseudomonadota</taxon>
        <taxon>Betaproteobacteria</taxon>
        <taxon>Burkholderiales</taxon>
        <taxon>Burkholderiaceae</taxon>
        <taxon>Burkholderia</taxon>
    </lineage>
</organism>
<protein>
    <recommendedName>
        <fullName evidence="5">Probable membrane transporter protein</fullName>
    </recommendedName>
</protein>
<accession>A0A0D5DEX7</accession>
<comment type="subcellular location">
    <subcellularLocation>
        <location evidence="5">Cell membrane</location>
        <topology evidence="5">Multi-pass membrane protein</topology>
    </subcellularLocation>
    <subcellularLocation>
        <location evidence="1">Membrane</location>
        <topology evidence="1">Multi-pass membrane protein</topology>
    </subcellularLocation>
</comment>
<dbReference type="PANTHER" id="PTHR43483:SF3">
    <property type="entry name" value="MEMBRANE TRANSPORTER PROTEIN HI_0806-RELATED"/>
    <property type="match status" value="1"/>
</dbReference>
<reference evidence="9" key="2">
    <citation type="submission" date="2017-09" db="EMBL/GenBank/DDBJ databases">
        <title>FDA dAtabase for Regulatory Grade micrObial Sequences (FDA-ARGOS): Supporting development and validation of Infectious Disease Dx tests.</title>
        <authorList>
            <person name="Minogue T."/>
            <person name="Wolcott M."/>
            <person name="Wasieloski L."/>
            <person name="Aguilar W."/>
            <person name="Moore D."/>
            <person name="Tallon L."/>
            <person name="Sadzewicz L."/>
            <person name="Ott S."/>
            <person name="Zhao X."/>
            <person name="Nagaraj S."/>
            <person name="Vavikolanu K."/>
            <person name="Aluvathingal J."/>
            <person name="Nadendla S."/>
            <person name="Sichtig H."/>
        </authorList>
    </citation>
    <scope>NUCLEOTIDE SEQUENCE [LARGE SCALE GENOMIC DNA]</scope>
    <source>
        <strain evidence="9">FDAARGOS_390</strain>
    </source>
</reference>
<evidence type="ECO:0000313" key="8">
    <source>
        <dbReference type="Proteomes" id="UP000029590"/>
    </source>
</evidence>
<comment type="caution">
    <text evidence="7">The sequence shown here is derived from an EMBL/GenBank/DDBJ whole genome shotgun (WGS) entry which is preliminary data.</text>
</comment>
<feature type="transmembrane region" description="Helical" evidence="5">
    <location>
        <begin position="148"/>
        <end position="174"/>
    </location>
</feature>
<evidence type="ECO:0000256" key="5">
    <source>
        <dbReference type="RuleBase" id="RU363041"/>
    </source>
</evidence>
<dbReference type="OMA" id="MQIYLPI"/>
<feature type="transmembrane region" description="Helical" evidence="5">
    <location>
        <begin position="186"/>
        <end position="206"/>
    </location>
</feature>
<evidence type="ECO:0000313" key="7">
    <source>
        <dbReference type="EMBL" id="PEH43522.1"/>
    </source>
</evidence>
<dbReference type="KEGG" id="bgo:BM43_6242"/>